<dbReference type="HAMAP" id="MF_00912">
    <property type="entry name" value="DivIB"/>
    <property type="match status" value="1"/>
</dbReference>
<dbReference type="InterPro" id="IPR050487">
    <property type="entry name" value="FtsQ_DivIB"/>
</dbReference>
<evidence type="ECO:0000256" key="5">
    <source>
        <dbReference type="ARBA" id="ARBA00023306"/>
    </source>
</evidence>
<comment type="subcellular location">
    <subcellularLocation>
        <location evidence="6">Cell membrane</location>
        <topology evidence="6">Single-pass type II membrane protein</topology>
    </subcellularLocation>
    <text evidence="6">Localizes to the division septum.</text>
</comment>
<evidence type="ECO:0000256" key="4">
    <source>
        <dbReference type="ARBA" id="ARBA00022989"/>
    </source>
</evidence>
<keyword evidence="5 6" id="KW-0131">Cell cycle</keyword>
<feature type="compositionally biased region" description="Basic residues" evidence="7">
    <location>
        <begin position="34"/>
        <end position="45"/>
    </location>
</feature>
<evidence type="ECO:0000313" key="9">
    <source>
        <dbReference type="EMBL" id="KRM64948.1"/>
    </source>
</evidence>
<evidence type="ECO:0000256" key="1">
    <source>
        <dbReference type="ARBA" id="ARBA00022475"/>
    </source>
</evidence>
<dbReference type="RefSeq" id="WP_056976486.1">
    <property type="nucleotide sequence ID" value="NZ_AYYP01000022.1"/>
</dbReference>
<keyword evidence="1 6" id="KW-1003">Cell membrane</keyword>
<protein>
    <recommendedName>
        <fullName evidence="6">Cell division protein DivIB</fullName>
    </recommendedName>
</protein>
<dbReference type="PANTHER" id="PTHR37820:SF1">
    <property type="entry name" value="CELL DIVISION PROTEIN FTSQ"/>
    <property type="match status" value="1"/>
</dbReference>
<name>A0A0R2AH26_9LACO</name>
<feature type="domain" description="Cell division protein FtsQ/DivIB C-terminal" evidence="8">
    <location>
        <begin position="162"/>
        <end position="269"/>
    </location>
</feature>
<dbReference type="Proteomes" id="UP000051008">
    <property type="component" value="Unassembled WGS sequence"/>
</dbReference>
<organism evidence="9 10">
    <name type="scientific">Ligilactobacillus agilis DSM 20509</name>
    <dbReference type="NCBI Taxonomy" id="1423718"/>
    <lineage>
        <taxon>Bacteria</taxon>
        <taxon>Bacillati</taxon>
        <taxon>Bacillota</taxon>
        <taxon>Bacilli</taxon>
        <taxon>Lactobacillales</taxon>
        <taxon>Lactobacillaceae</taxon>
        <taxon>Ligilactobacillus</taxon>
    </lineage>
</organism>
<reference evidence="9 10" key="1">
    <citation type="journal article" date="2015" name="Genome Announc.">
        <title>Expanding the biotechnology potential of lactobacilli through comparative genomics of 213 strains and associated genera.</title>
        <authorList>
            <person name="Sun Z."/>
            <person name="Harris H.M."/>
            <person name="McCann A."/>
            <person name="Guo C."/>
            <person name="Argimon S."/>
            <person name="Zhang W."/>
            <person name="Yang X."/>
            <person name="Jeffery I.B."/>
            <person name="Cooney J.C."/>
            <person name="Kagawa T.F."/>
            <person name="Liu W."/>
            <person name="Song Y."/>
            <person name="Salvetti E."/>
            <person name="Wrobel A."/>
            <person name="Rasinkangas P."/>
            <person name="Parkhill J."/>
            <person name="Rea M.C."/>
            <person name="O'Sullivan O."/>
            <person name="Ritari J."/>
            <person name="Douillard F.P."/>
            <person name="Paul Ross R."/>
            <person name="Yang R."/>
            <person name="Briner A.E."/>
            <person name="Felis G.E."/>
            <person name="de Vos W.M."/>
            <person name="Barrangou R."/>
            <person name="Klaenhammer T.R."/>
            <person name="Caufield P.W."/>
            <person name="Cui Y."/>
            <person name="Zhang H."/>
            <person name="O'Toole P.W."/>
        </authorList>
    </citation>
    <scope>NUCLEOTIDE SEQUENCE [LARGE SCALE GENOMIC DNA]</scope>
    <source>
        <strain evidence="9 10">DSM 20509</strain>
    </source>
</reference>
<keyword evidence="2 6" id="KW-0132">Cell division</keyword>
<dbReference type="Gene3D" id="3.40.50.10960">
    <property type="match status" value="1"/>
</dbReference>
<dbReference type="AlphaFoldDB" id="A0A0R2AH26"/>
<feature type="transmembrane region" description="Helical" evidence="6">
    <location>
        <begin position="62"/>
        <end position="80"/>
    </location>
</feature>
<comment type="function">
    <text evidence="6">Cell division protein that may be involved in stabilizing or promoting the assembly of the division complex.</text>
</comment>
<keyword evidence="10" id="KW-1185">Reference proteome</keyword>
<keyword evidence="3 6" id="KW-0812">Transmembrane</keyword>
<comment type="caution">
    <text evidence="9">The sequence shown here is derived from an EMBL/GenBank/DDBJ whole genome shotgun (WGS) entry which is preliminary data.</text>
</comment>
<keyword evidence="4 6" id="KW-1133">Transmembrane helix</keyword>
<dbReference type="PANTHER" id="PTHR37820">
    <property type="entry name" value="CELL DIVISION PROTEIN DIVIB"/>
    <property type="match status" value="1"/>
</dbReference>
<dbReference type="InterPro" id="IPR026580">
    <property type="entry name" value="DivIB"/>
</dbReference>
<comment type="similarity">
    <text evidence="6">Belongs to the FtsQ/DivIB family. DivIB subfamily.</text>
</comment>
<feature type="region of interest" description="Disordered" evidence="7">
    <location>
        <begin position="16"/>
        <end position="45"/>
    </location>
</feature>
<dbReference type="EMBL" id="AYYP01000022">
    <property type="protein sequence ID" value="KRM64948.1"/>
    <property type="molecule type" value="Genomic_DNA"/>
</dbReference>
<dbReference type="OrthoDB" id="1819027at2"/>
<proteinExistence type="inferred from homology"/>
<evidence type="ECO:0000256" key="6">
    <source>
        <dbReference type="HAMAP-Rule" id="MF_00912"/>
    </source>
</evidence>
<dbReference type="Pfam" id="PF03799">
    <property type="entry name" value="FtsQ_DivIB_C"/>
    <property type="match status" value="1"/>
</dbReference>
<evidence type="ECO:0000313" key="10">
    <source>
        <dbReference type="Proteomes" id="UP000051008"/>
    </source>
</evidence>
<evidence type="ECO:0000259" key="8">
    <source>
        <dbReference type="Pfam" id="PF03799"/>
    </source>
</evidence>
<dbReference type="GO" id="GO:0043093">
    <property type="term" value="P:FtsZ-dependent cytokinesis"/>
    <property type="evidence" value="ECO:0007669"/>
    <property type="project" value="UniProtKB-UniRule"/>
</dbReference>
<sequence>MKKKVNKPVTSEVELTPWEKAQAKRAKQQTQKFAKQKQKKRQKRKLPLLAEVKRRRVEKTGGSLLVIFATIAIVSLYFILPISRVAQVKVEHLATKDAQVVVKASKIKQRQTLLSVLLNKNKAEKTIVTNVPFVNRAKVTMAGSQIVIKVNQFRRVAFLEKDKHYYSLRQNGSTNLSETTNISGNVPVVVYKANANLTLLAQQLNLLPNRLLGAISEIHFTPTKSDPTKLLLYMNDGNQVIANAETLAKKLAYYPSIVAKMNYQGIIDLEVGAYSYPKNSNE</sequence>
<keyword evidence="6" id="KW-0472">Membrane</keyword>
<accession>A0A0R2AH26</accession>
<gene>
    <name evidence="6" type="primary">divIB</name>
    <name evidence="9" type="ORF">FC14_GL001599</name>
</gene>
<evidence type="ECO:0000256" key="7">
    <source>
        <dbReference type="SAM" id="MobiDB-lite"/>
    </source>
</evidence>
<evidence type="ECO:0000256" key="2">
    <source>
        <dbReference type="ARBA" id="ARBA00022618"/>
    </source>
</evidence>
<dbReference type="GO" id="GO:0005886">
    <property type="term" value="C:plasma membrane"/>
    <property type="evidence" value="ECO:0007669"/>
    <property type="project" value="UniProtKB-SubCell"/>
</dbReference>
<dbReference type="InterPro" id="IPR005548">
    <property type="entry name" value="Cell_div_FtsQ/DivIB_C"/>
</dbReference>
<evidence type="ECO:0000256" key="3">
    <source>
        <dbReference type="ARBA" id="ARBA00022692"/>
    </source>
</evidence>
<dbReference type="PATRIC" id="fig|1423718.3.peg.1664"/>
<dbReference type="GO" id="GO:0032153">
    <property type="term" value="C:cell division site"/>
    <property type="evidence" value="ECO:0007669"/>
    <property type="project" value="UniProtKB-UniRule"/>
</dbReference>